<protein>
    <recommendedName>
        <fullName evidence="5">Transmembrane protein</fullName>
    </recommendedName>
</protein>
<feature type="region of interest" description="Disordered" evidence="1">
    <location>
        <begin position="474"/>
        <end position="497"/>
    </location>
</feature>
<name>A0ABR0SGM3_9HYPO</name>
<feature type="transmembrane region" description="Helical" evidence="2">
    <location>
        <begin position="414"/>
        <end position="431"/>
    </location>
</feature>
<organism evidence="3 4">
    <name type="scientific">Cladobotryum mycophilum</name>
    <dbReference type="NCBI Taxonomy" id="491253"/>
    <lineage>
        <taxon>Eukaryota</taxon>
        <taxon>Fungi</taxon>
        <taxon>Dikarya</taxon>
        <taxon>Ascomycota</taxon>
        <taxon>Pezizomycotina</taxon>
        <taxon>Sordariomycetes</taxon>
        <taxon>Hypocreomycetidae</taxon>
        <taxon>Hypocreales</taxon>
        <taxon>Hypocreaceae</taxon>
        <taxon>Cladobotryum</taxon>
    </lineage>
</organism>
<feature type="transmembrane region" description="Helical" evidence="2">
    <location>
        <begin position="88"/>
        <end position="106"/>
    </location>
</feature>
<dbReference type="Proteomes" id="UP001338125">
    <property type="component" value="Unassembled WGS sequence"/>
</dbReference>
<evidence type="ECO:0000313" key="3">
    <source>
        <dbReference type="EMBL" id="KAK5991308.1"/>
    </source>
</evidence>
<evidence type="ECO:0008006" key="5">
    <source>
        <dbReference type="Google" id="ProtNLM"/>
    </source>
</evidence>
<keyword evidence="2" id="KW-0472">Membrane</keyword>
<proteinExistence type="predicted"/>
<evidence type="ECO:0000313" key="4">
    <source>
        <dbReference type="Proteomes" id="UP001338125"/>
    </source>
</evidence>
<sequence>MTSLESSHDEQHDCEAAQSVDDNIAPYLHFVRPSDGSVPFTPDGSMAANGKTTIDGSIASYSQLLGWVANTQPGSQEQRLVASSLAQLLLRLIIAWLASWLLAIGADGVARSISKSDDVYRICDVVRAAHSMIIAIGPPASEKVDAILSGHQWSSSGGPERTTKWLRHWGSRLWTLPELLLCPSEHRVKPHVVGDPGDPVALAKHNFAERAWDDAELVKELVNHYEGSAILTQLMFVETALECFARRGTNQFSPGDIAYAIMGLLPLRQRPVVRQDDSGFQAFARLSLANDGGSFLGRLICLLPTVEEPSWYHTEDVWGAKLSDVHSQSQIIGVGKGDTLLVEGIYGASIQWDDIHNSIRTGEMASEWAYYLLVILRLLSVSLTIGFCWTFLIFTLIDPGDLQDQTFLSVMRETVLMPIAIAPAFSLLYLLSRKGTQNPAKAHLVGFEGHVDAATIERHLWGFNHGRLTSTAERATYQDDEEEQQNETQPRPETGDKYSFTLVNTCTMTLHHICTRNPPVAMFIAGLEGGLQRALLCSYDWCTNAFMRETVIRVGGNVLDRTKRVDGFSLRLTSPKKDDSEINTRVGSQDATRLDNIETLSTTDDAVSWKTELLYLTILLVSVYLHSMIGC</sequence>
<comment type="caution">
    <text evidence="3">The sequence shown here is derived from an EMBL/GenBank/DDBJ whole genome shotgun (WGS) entry which is preliminary data.</text>
</comment>
<dbReference type="EMBL" id="JAVFKD010000014">
    <property type="protein sequence ID" value="KAK5991308.1"/>
    <property type="molecule type" value="Genomic_DNA"/>
</dbReference>
<accession>A0ABR0SGM3</accession>
<keyword evidence="2" id="KW-1133">Transmembrane helix</keyword>
<keyword evidence="4" id="KW-1185">Reference proteome</keyword>
<keyword evidence="2" id="KW-0812">Transmembrane</keyword>
<reference evidence="3 4" key="1">
    <citation type="submission" date="2024-01" db="EMBL/GenBank/DDBJ databases">
        <title>Complete genome of Cladobotryum mycophilum ATHUM6906.</title>
        <authorList>
            <person name="Christinaki A.C."/>
            <person name="Myridakis A.I."/>
            <person name="Kouvelis V.N."/>
        </authorList>
    </citation>
    <scope>NUCLEOTIDE SEQUENCE [LARGE SCALE GENOMIC DNA]</scope>
    <source>
        <strain evidence="3 4">ATHUM6906</strain>
    </source>
</reference>
<evidence type="ECO:0000256" key="1">
    <source>
        <dbReference type="SAM" id="MobiDB-lite"/>
    </source>
</evidence>
<feature type="transmembrane region" description="Helical" evidence="2">
    <location>
        <begin position="368"/>
        <end position="394"/>
    </location>
</feature>
<evidence type="ECO:0000256" key="2">
    <source>
        <dbReference type="SAM" id="Phobius"/>
    </source>
</evidence>
<feature type="transmembrane region" description="Helical" evidence="2">
    <location>
        <begin position="613"/>
        <end position="629"/>
    </location>
</feature>
<gene>
    <name evidence="3" type="ORF">PT974_09588</name>
</gene>